<dbReference type="EMBL" id="JBHSBC010000004">
    <property type="protein sequence ID" value="MFC3979711.1"/>
    <property type="molecule type" value="Genomic_DNA"/>
</dbReference>
<keyword evidence="2" id="KW-0521">NADP</keyword>
<keyword evidence="3" id="KW-0560">Oxidoreductase</keyword>
<evidence type="ECO:0000256" key="2">
    <source>
        <dbReference type="ARBA" id="ARBA00022857"/>
    </source>
</evidence>
<gene>
    <name evidence="5" type="ORF">ACFOYY_06255</name>
</gene>
<evidence type="ECO:0000313" key="5">
    <source>
        <dbReference type="EMBL" id="MFC3979711.1"/>
    </source>
</evidence>
<organism evidence="5 6">
    <name type="scientific">Streptosporangium jomthongense</name>
    <dbReference type="NCBI Taxonomy" id="1193683"/>
    <lineage>
        <taxon>Bacteria</taxon>
        <taxon>Bacillati</taxon>
        <taxon>Actinomycetota</taxon>
        <taxon>Actinomycetes</taxon>
        <taxon>Streptosporangiales</taxon>
        <taxon>Streptosporangiaceae</taxon>
        <taxon>Streptosporangium</taxon>
    </lineage>
</organism>
<protein>
    <submittedName>
        <fullName evidence="5">SDR family oxidoreductase</fullName>
    </submittedName>
</protein>
<dbReference type="InterPro" id="IPR002347">
    <property type="entry name" value="SDR_fam"/>
</dbReference>
<evidence type="ECO:0000256" key="3">
    <source>
        <dbReference type="ARBA" id="ARBA00023002"/>
    </source>
</evidence>
<comment type="similarity">
    <text evidence="1 4">Belongs to the short-chain dehydrogenases/reductases (SDR) family.</text>
</comment>
<proteinExistence type="inferred from homology"/>
<comment type="caution">
    <text evidence="5">The sequence shown here is derived from an EMBL/GenBank/DDBJ whole genome shotgun (WGS) entry which is preliminary data.</text>
</comment>
<dbReference type="Gene3D" id="3.40.50.720">
    <property type="entry name" value="NAD(P)-binding Rossmann-like Domain"/>
    <property type="match status" value="1"/>
</dbReference>
<dbReference type="Proteomes" id="UP001595698">
    <property type="component" value="Unassembled WGS sequence"/>
</dbReference>
<accession>A0ABV8ETT4</accession>
<dbReference type="PRINTS" id="PR00081">
    <property type="entry name" value="GDHRDH"/>
</dbReference>
<dbReference type="PANTHER" id="PTHR43963">
    <property type="entry name" value="CARBONYL REDUCTASE 1-RELATED"/>
    <property type="match status" value="1"/>
</dbReference>
<dbReference type="Pfam" id="PF00106">
    <property type="entry name" value="adh_short"/>
    <property type="match status" value="1"/>
</dbReference>
<dbReference type="Pfam" id="PF13561">
    <property type="entry name" value="adh_short_C2"/>
    <property type="match status" value="1"/>
</dbReference>
<evidence type="ECO:0000256" key="4">
    <source>
        <dbReference type="RuleBase" id="RU000363"/>
    </source>
</evidence>
<evidence type="ECO:0000256" key="1">
    <source>
        <dbReference type="ARBA" id="ARBA00006484"/>
    </source>
</evidence>
<dbReference type="InterPro" id="IPR045313">
    <property type="entry name" value="CBR1-like"/>
</dbReference>
<dbReference type="CDD" id="cd05324">
    <property type="entry name" value="carb_red_PTCR-like_SDR_c"/>
    <property type="match status" value="1"/>
</dbReference>
<reference evidence="6" key="1">
    <citation type="journal article" date="2019" name="Int. J. Syst. Evol. Microbiol.">
        <title>The Global Catalogue of Microorganisms (GCM) 10K type strain sequencing project: providing services to taxonomists for standard genome sequencing and annotation.</title>
        <authorList>
            <consortium name="The Broad Institute Genomics Platform"/>
            <consortium name="The Broad Institute Genome Sequencing Center for Infectious Disease"/>
            <person name="Wu L."/>
            <person name="Ma J."/>
        </authorList>
    </citation>
    <scope>NUCLEOTIDE SEQUENCE [LARGE SCALE GENOMIC DNA]</scope>
    <source>
        <strain evidence="6">TBRC 7912</strain>
    </source>
</reference>
<dbReference type="PRINTS" id="PR00080">
    <property type="entry name" value="SDRFAMILY"/>
</dbReference>
<dbReference type="InterPro" id="IPR036291">
    <property type="entry name" value="NAD(P)-bd_dom_sf"/>
</dbReference>
<sequence>MSSTPRVALVTGANKGIGHAVARRLGELGMRVYLGVRDGERGRTAERDLRADGLDARFVRLDVTDEASALLAAKHIDEESHRLDVLVNNAGVGGSVSAPSEVSLDEVRRTYETNVFGVIAVTNAMLPLLRRSQAARIVNVSSVLGSLAHAAARHDPTGVFAEGVFPALLEYNTSKAALNALTVTYANELRGEGILVNAVSPGFVATDINGHRGHLTPEQGARVPVLLATLGDDGPTAVFLGEDGSDTGRELAW</sequence>
<evidence type="ECO:0000313" key="6">
    <source>
        <dbReference type="Proteomes" id="UP001595698"/>
    </source>
</evidence>
<dbReference type="PANTHER" id="PTHR43963:SF6">
    <property type="entry name" value="CHAIN DEHYDROGENASE FAMILY PROTEIN, PUTATIVE (AFU_ORTHOLOGUE AFUA_3G15350)-RELATED"/>
    <property type="match status" value="1"/>
</dbReference>
<dbReference type="SUPFAM" id="SSF51735">
    <property type="entry name" value="NAD(P)-binding Rossmann-fold domains"/>
    <property type="match status" value="1"/>
</dbReference>
<name>A0ABV8ETT4_9ACTN</name>
<keyword evidence="6" id="KW-1185">Reference proteome</keyword>
<dbReference type="RefSeq" id="WP_386188556.1">
    <property type="nucleotide sequence ID" value="NZ_JBHSBC010000004.1"/>
</dbReference>